<evidence type="ECO:0000259" key="3">
    <source>
        <dbReference type="SMART" id="SM01007"/>
    </source>
</evidence>
<dbReference type="PANTHER" id="PTHR22789">
    <property type="entry name" value="FUCULOSE PHOSPHATE ALDOLASE"/>
    <property type="match status" value="1"/>
</dbReference>
<dbReference type="GO" id="GO:0016832">
    <property type="term" value="F:aldehyde-lyase activity"/>
    <property type="evidence" value="ECO:0007669"/>
    <property type="project" value="TreeGrafter"/>
</dbReference>
<evidence type="ECO:0000256" key="1">
    <source>
        <dbReference type="ARBA" id="ARBA00022723"/>
    </source>
</evidence>
<proteinExistence type="predicted"/>
<dbReference type="Gene3D" id="3.40.225.10">
    <property type="entry name" value="Class II aldolase/adducin N-terminal domain"/>
    <property type="match status" value="1"/>
</dbReference>
<dbReference type="RefSeq" id="WP_158208263.1">
    <property type="nucleotide sequence ID" value="NZ_CP046996.1"/>
</dbReference>
<dbReference type="PANTHER" id="PTHR22789:SF0">
    <property type="entry name" value="3-OXO-TETRONATE 4-PHOSPHATE DECARBOXYLASE-RELATED"/>
    <property type="match status" value="1"/>
</dbReference>
<dbReference type="Proteomes" id="UP000430508">
    <property type="component" value="Chromosome"/>
</dbReference>
<dbReference type="SUPFAM" id="SSF53639">
    <property type="entry name" value="AraD/HMP-PK domain-like"/>
    <property type="match status" value="1"/>
</dbReference>
<dbReference type="InterPro" id="IPR036409">
    <property type="entry name" value="Aldolase_II/adducin_N_sf"/>
</dbReference>
<dbReference type="InterPro" id="IPR050197">
    <property type="entry name" value="Aldolase_class_II_sugar_metab"/>
</dbReference>
<name>A0A857DIW1_9FIRM</name>
<dbReference type="InterPro" id="IPR001303">
    <property type="entry name" value="Aldolase_II/adducin_N"/>
</dbReference>
<dbReference type="EMBL" id="CP046996">
    <property type="protein sequence ID" value="QHA00887.1"/>
    <property type="molecule type" value="Genomic_DNA"/>
</dbReference>
<accession>A0A857DIW1</accession>
<evidence type="ECO:0000313" key="4">
    <source>
        <dbReference type="EMBL" id="QHA00887.1"/>
    </source>
</evidence>
<dbReference type="GO" id="GO:0046872">
    <property type="term" value="F:metal ion binding"/>
    <property type="evidence" value="ECO:0007669"/>
    <property type="project" value="UniProtKB-KW"/>
</dbReference>
<evidence type="ECO:0000313" key="5">
    <source>
        <dbReference type="Proteomes" id="UP000430508"/>
    </source>
</evidence>
<dbReference type="Pfam" id="PF00596">
    <property type="entry name" value="Aldolase_II"/>
    <property type="match status" value="1"/>
</dbReference>
<gene>
    <name evidence="4" type="ORF">GQ588_09695</name>
</gene>
<dbReference type="SMART" id="SM01007">
    <property type="entry name" value="Aldolase_II"/>
    <property type="match status" value="1"/>
</dbReference>
<dbReference type="GO" id="GO:0019323">
    <property type="term" value="P:pentose catabolic process"/>
    <property type="evidence" value="ECO:0007669"/>
    <property type="project" value="TreeGrafter"/>
</dbReference>
<keyword evidence="2" id="KW-0456">Lyase</keyword>
<protein>
    <submittedName>
        <fullName evidence="4">Class II aldolase/adducin family protein</fullName>
    </submittedName>
</protein>
<dbReference type="GO" id="GO:0005829">
    <property type="term" value="C:cytosol"/>
    <property type="evidence" value="ECO:0007669"/>
    <property type="project" value="TreeGrafter"/>
</dbReference>
<organism evidence="4 5">
    <name type="scientific">Dehalobacter restrictus</name>
    <dbReference type="NCBI Taxonomy" id="55583"/>
    <lineage>
        <taxon>Bacteria</taxon>
        <taxon>Bacillati</taxon>
        <taxon>Bacillota</taxon>
        <taxon>Clostridia</taxon>
        <taxon>Eubacteriales</taxon>
        <taxon>Desulfitobacteriaceae</taxon>
        <taxon>Dehalobacter</taxon>
    </lineage>
</organism>
<evidence type="ECO:0000256" key="2">
    <source>
        <dbReference type="ARBA" id="ARBA00023239"/>
    </source>
</evidence>
<sequence length="214" mass="23293">MLLEEQRKQVIDIARQALQSGLIMRTMGNFSMRDSKTGYVCITPSGMDYSVVRPEDIVVMDTQQIVIDGSRKPSIESGMHCFAYQERPDVLGVCHTHSCFATAWACVEEPFPLVLAEMAAVLGGKLETAPFFPMGSEELAKATIQTLGIQNAVLMSNHGQLTVGPTLDKALANAQLVEEAAKIACYAVSIGKQKVISPGQANLLQQWISENYGQ</sequence>
<feature type="domain" description="Class II aldolase/adducin N-terminal" evidence="3">
    <location>
        <begin position="8"/>
        <end position="185"/>
    </location>
</feature>
<keyword evidence="1" id="KW-0479">Metal-binding</keyword>
<dbReference type="AlphaFoldDB" id="A0A857DIW1"/>
<reference evidence="4 5" key="1">
    <citation type="submission" date="2019-12" db="EMBL/GenBank/DDBJ databases">
        <title>Sequence classification of anaerobic respiratory reductive dehalogenases: First we see many, then we see few.</title>
        <authorList>
            <person name="Molenda O."/>
            <person name="Puentes Jacome L.A."/>
            <person name="Cao X."/>
            <person name="Nesbo C.L."/>
            <person name="Tang S."/>
            <person name="Morson N."/>
            <person name="Patron J."/>
            <person name="Lomheim L."/>
            <person name="Wishart D.S."/>
            <person name="Edwards E.A."/>
        </authorList>
    </citation>
    <scope>NUCLEOTIDE SEQUENCE [LARGE SCALE GENOMIC DNA]</scope>
    <source>
        <strain evidence="4 5">12DCA</strain>
    </source>
</reference>